<comment type="catalytic activity">
    <reaction evidence="6">
        <text>Endonucleolytic cleavage of RNA, removing 5'-extranucleotides from tRNA precursor.</text>
        <dbReference type="EC" id="3.1.26.5"/>
    </reaction>
</comment>
<proteinExistence type="inferred from homology"/>
<dbReference type="SUPFAM" id="SSF54211">
    <property type="entry name" value="Ribosomal protein S5 domain 2-like"/>
    <property type="match status" value="1"/>
</dbReference>
<feature type="region of interest" description="Disordered" evidence="8">
    <location>
        <begin position="1"/>
        <end position="21"/>
    </location>
</feature>
<evidence type="ECO:0000256" key="3">
    <source>
        <dbReference type="ARBA" id="ARBA00022759"/>
    </source>
</evidence>
<name>A0A974Y4A3_9RHOO</name>
<dbReference type="InterPro" id="IPR000100">
    <property type="entry name" value="RNase_P"/>
</dbReference>
<dbReference type="Proteomes" id="UP000663444">
    <property type="component" value="Chromosome"/>
</dbReference>
<evidence type="ECO:0000256" key="7">
    <source>
        <dbReference type="NCBIfam" id="TIGR00188"/>
    </source>
</evidence>
<dbReference type="GO" id="GO:0030677">
    <property type="term" value="C:ribonuclease P complex"/>
    <property type="evidence" value="ECO:0007669"/>
    <property type="project" value="TreeGrafter"/>
</dbReference>
<evidence type="ECO:0000256" key="4">
    <source>
        <dbReference type="ARBA" id="ARBA00022801"/>
    </source>
</evidence>
<sequence length="140" mass="16033">MSTDGTAAGGNGRPAATTRGFGFPKRYRLTKTDEYSSVFGFRRALKSPHFLLHYRPRAEEEGESWSVPRLGIVVPKRLVKAAVRRNLIKRLGRERFRLLRQQLPARDLVLRLNAKLPAFDRKAIAEEIDRLLLKLKAPLR</sequence>
<keyword evidence="10" id="KW-1185">Reference proteome</keyword>
<evidence type="ECO:0000256" key="2">
    <source>
        <dbReference type="ARBA" id="ARBA00022722"/>
    </source>
</evidence>
<dbReference type="Pfam" id="PF00825">
    <property type="entry name" value="Ribonuclease_P"/>
    <property type="match status" value="1"/>
</dbReference>
<evidence type="ECO:0000313" key="10">
    <source>
        <dbReference type="Proteomes" id="UP000663444"/>
    </source>
</evidence>
<evidence type="ECO:0000256" key="6">
    <source>
        <dbReference type="HAMAP-Rule" id="MF_00227"/>
    </source>
</evidence>
<dbReference type="InterPro" id="IPR020568">
    <property type="entry name" value="Ribosomal_Su5_D2-typ_SF"/>
</dbReference>
<dbReference type="Gene3D" id="3.30.230.10">
    <property type="match status" value="1"/>
</dbReference>
<dbReference type="PANTHER" id="PTHR33992">
    <property type="entry name" value="RIBONUCLEASE P PROTEIN COMPONENT"/>
    <property type="match status" value="1"/>
</dbReference>
<dbReference type="PANTHER" id="PTHR33992:SF1">
    <property type="entry name" value="RIBONUCLEASE P PROTEIN COMPONENT"/>
    <property type="match status" value="1"/>
</dbReference>
<dbReference type="KEGG" id="ares:IWH25_03160"/>
<evidence type="ECO:0000256" key="5">
    <source>
        <dbReference type="ARBA" id="ARBA00022884"/>
    </source>
</evidence>
<keyword evidence="1 6" id="KW-0819">tRNA processing</keyword>
<comment type="function">
    <text evidence="6">RNaseP catalyzes the removal of the 5'-leader sequence from pre-tRNA to produce the mature 5'-terminus. It can also cleave other RNA substrates such as 4.5S RNA. The protein component plays an auxiliary but essential role in vivo by binding to the 5'-leader sequence and broadening the substrate specificity of the ribozyme.</text>
</comment>
<evidence type="ECO:0000256" key="1">
    <source>
        <dbReference type="ARBA" id="ARBA00022694"/>
    </source>
</evidence>
<gene>
    <name evidence="6 9" type="primary">rnpA</name>
    <name evidence="9" type="ORF">IWH25_03160</name>
</gene>
<keyword evidence="2 6" id="KW-0540">Nuclease</keyword>
<dbReference type="GO" id="GO:0042781">
    <property type="term" value="F:3'-tRNA processing endoribonuclease activity"/>
    <property type="evidence" value="ECO:0007669"/>
    <property type="project" value="TreeGrafter"/>
</dbReference>
<protein>
    <recommendedName>
        <fullName evidence="6 7">Ribonuclease P protein component</fullName>
        <shortName evidence="6">RNase P protein</shortName>
        <shortName evidence="6">RNaseP protein</shortName>
        <ecNumber evidence="6 7">3.1.26.5</ecNumber>
    </recommendedName>
    <alternativeName>
        <fullName evidence="6">Protein C5</fullName>
    </alternativeName>
</protein>
<evidence type="ECO:0000256" key="8">
    <source>
        <dbReference type="SAM" id="MobiDB-lite"/>
    </source>
</evidence>
<dbReference type="NCBIfam" id="TIGR00188">
    <property type="entry name" value="rnpA"/>
    <property type="match status" value="1"/>
</dbReference>
<dbReference type="GO" id="GO:0001682">
    <property type="term" value="P:tRNA 5'-leader removal"/>
    <property type="evidence" value="ECO:0007669"/>
    <property type="project" value="UniProtKB-UniRule"/>
</dbReference>
<comment type="similarity">
    <text evidence="6">Belongs to the RnpA family.</text>
</comment>
<reference evidence="9" key="1">
    <citation type="submission" date="2020-11" db="EMBL/GenBank/DDBJ databases">
        <title>Azospira restricta DSM 18626 genome sequence.</title>
        <authorList>
            <person name="Moe W.M."/>
        </authorList>
    </citation>
    <scope>NUCLEOTIDE SEQUENCE</scope>
    <source>
        <strain evidence="9">DSM 18626</strain>
    </source>
</reference>
<comment type="subunit">
    <text evidence="6">Consists of a catalytic RNA component (M1 or rnpB) and a protein subunit.</text>
</comment>
<dbReference type="GO" id="GO:0004526">
    <property type="term" value="F:ribonuclease P activity"/>
    <property type="evidence" value="ECO:0007669"/>
    <property type="project" value="UniProtKB-UniRule"/>
</dbReference>
<dbReference type="AlphaFoldDB" id="A0A974Y4A3"/>
<dbReference type="HAMAP" id="MF_00227">
    <property type="entry name" value="RNase_P"/>
    <property type="match status" value="1"/>
</dbReference>
<accession>A0A974Y4A3</accession>
<dbReference type="InterPro" id="IPR014721">
    <property type="entry name" value="Ribsml_uS5_D2-typ_fold_subgr"/>
</dbReference>
<dbReference type="RefSeq" id="WP_203387910.1">
    <property type="nucleotide sequence ID" value="NZ_CP064781.1"/>
</dbReference>
<dbReference type="EMBL" id="CP064781">
    <property type="protein sequence ID" value="QRJ64365.1"/>
    <property type="molecule type" value="Genomic_DNA"/>
</dbReference>
<dbReference type="EC" id="3.1.26.5" evidence="6 7"/>
<evidence type="ECO:0000313" key="9">
    <source>
        <dbReference type="EMBL" id="QRJ64365.1"/>
    </source>
</evidence>
<organism evidence="9 10">
    <name type="scientific">Azospira restricta</name>
    <dbReference type="NCBI Taxonomy" id="404405"/>
    <lineage>
        <taxon>Bacteria</taxon>
        <taxon>Pseudomonadati</taxon>
        <taxon>Pseudomonadota</taxon>
        <taxon>Betaproteobacteria</taxon>
        <taxon>Rhodocyclales</taxon>
        <taxon>Rhodocyclaceae</taxon>
        <taxon>Azospira</taxon>
    </lineage>
</organism>
<keyword evidence="5 6" id="KW-0694">RNA-binding</keyword>
<keyword evidence="3 6" id="KW-0255">Endonuclease</keyword>
<dbReference type="GO" id="GO:0000049">
    <property type="term" value="F:tRNA binding"/>
    <property type="evidence" value="ECO:0007669"/>
    <property type="project" value="UniProtKB-UniRule"/>
</dbReference>
<keyword evidence="4 6" id="KW-0378">Hydrolase</keyword>